<keyword evidence="1" id="KW-0812">Transmembrane</keyword>
<gene>
    <name evidence="2" type="ORF">BTMF_LOCUS6689</name>
</gene>
<evidence type="ECO:0000313" key="2">
    <source>
        <dbReference type="EMBL" id="VDO22436.1"/>
    </source>
</evidence>
<evidence type="ECO:0000313" key="4">
    <source>
        <dbReference type="WBParaSite" id="BTMF_0000863801-mRNA-1"/>
    </source>
</evidence>
<keyword evidence="1" id="KW-1133">Transmembrane helix</keyword>
<organism evidence="4">
    <name type="scientific">Brugia timori</name>
    <dbReference type="NCBI Taxonomy" id="42155"/>
    <lineage>
        <taxon>Eukaryota</taxon>
        <taxon>Metazoa</taxon>
        <taxon>Ecdysozoa</taxon>
        <taxon>Nematoda</taxon>
        <taxon>Chromadorea</taxon>
        <taxon>Rhabditida</taxon>
        <taxon>Spirurina</taxon>
        <taxon>Spiruromorpha</taxon>
        <taxon>Filarioidea</taxon>
        <taxon>Onchocercidae</taxon>
        <taxon>Brugia</taxon>
    </lineage>
</organism>
<reference evidence="4" key="1">
    <citation type="submission" date="2017-02" db="UniProtKB">
        <authorList>
            <consortium name="WormBaseParasite"/>
        </authorList>
    </citation>
    <scope>IDENTIFICATION</scope>
</reference>
<dbReference type="AlphaFoldDB" id="A0A0R3QLQ7"/>
<proteinExistence type="predicted"/>
<dbReference type="Proteomes" id="UP000280834">
    <property type="component" value="Unassembled WGS sequence"/>
</dbReference>
<feature type="transmembrane region" description="Helical" evidence="1">
    <location>
        <begin position="40"/>
        <end position="60"/>
    </location>
</feature>
<accession>A0A0R3QLQ7</accession>
<keyword evidence="3" id="KW-1185">Reference proteome</keyword>
<reference evidence="2 3" key="2">
    <citation type="submission" date="2018-11" db="EMBL/GenBank/DDBJ databases">
        <authorList>
            <consortium name="Pathogen Informatics"/>
        </authorList>
    </citation>
    <scope>NUCLEOTIDE SEQUENCE [LARGE SCALE GENOMIC DNA]</scope>
</reference>
<dbReference type="WBParaSite" id="BTMF_0000863801-mRNA-1">
    <property type="protein sequence ID" value="BTMF_0000863801-mRNA-1"/>
    <property type="gene ID" value="BTMF_0000863801"/>
</dbReference>
<evidence type="ECO:0000256" key="1">
    <source>
        <dbReference type="SAM" id="Phobius"/>
    </source>
</evidence>
<evidence type="ECO:0000313" key="3">
    <source>
        <dbReference type="Proteomes" id="UP000280834"/>
    </source>
</evidence>
<protein>
    <submittedName>
        <fullName evidence="4">Importin subunit beta-1</fullName>
    </submittedName>
</protein>
<name>A0A0R3QLQ7_9BILA</name>
<keyword evidence="1" id="KW-0472">Membrane</keyword>
<dbReference type="EMBL" id="UZAG01015678">
    <property type="protein sequence ID" value="VDO22436.1"/>
    <property type="molecule type" value="Genomic_DNA"/>
</dbReference>
<sequence>MAAGAEAVAECLKRTLEPNAQIRRIAENDLKQMEQLPGKLLIMLTNYMYKLIFIGMLHIVSP</sequence>